<dbReference type="InterPro" id="IPR046748">
    <property type="entry name" value="HipA_2"/>
</dbReference>
<dbReference type="AlphaFoldDB" id="A0A163WR83"/>
<accession>A0A163WR83</accession>
<evidence type="ECO:0000313" key="2">
    <source>
        <dbReference type="EMBL" id="KZE76717.1"/>
    </source>
</evidence>
<evidence type="ECO:0000313" key="3">
    <source>
        <dbReference type="Proteomes" id="UP000076630"/>
    </source>
</evidence>
<dbReference type="EMBL" id="LQNU01000075">
    <property type="protein sequence ID" value="KZE76717.1"/>
    <property type="molecule type" value="Genomic_DNA"/>
</dbReference>
<organism evidence="2 3">
    <name type="scientific">Myroides marinus</name>
    <dbReference type="NCBI Taxonomy" id="703342"/>
    <lineage>
        <taxon>Bacteria</taxon>
        <taxon>Pseudomonadati</taxon>
        <taxon>Bacteroidota</taxon>
        <taxon>Flavobacteriia</taxon>
        <taxon>Flavobacteriales</taxon>
        <taxon>Flavobacteriaceae</taxon>
        <taxon>Myroides</taxon>
    </lineage>
</organism>
<dbReference type="Proteomes" id="UP000076630">
    <property type="component" value="Unassembled WGS sequence"/>
</dbReference>
<protein>
    <recommendedName>
        <fullName evidence="1">HipA-like kinase domain-containing protein</fullName>
    </recommendedName>
</protein>
<dbReference type="RefSeq" id="WP_063259223.1">
    <property type="nucleotide sequence ID" value="NZ_JWJO01000015.1"/>
</dbReference>
<dbReference type="Pfam" id="PF20613">
    <property type="entry name" value="HipA_2"/>
    <property type="match status" value="1"/>
</dbReference>
<feature type="domain" description="HipA-like kinase" evidence="1">
    <location>
        <begin position="7"/>
        <end position="166"/>
    </location>
</feature>
<proteinExistence type="predicted"/>
<comment type="caution">
    <text evidence="2">The sequence shown here is derived from an EMBL/GenBank/DDBJ whole genome shotgun (WGS) entry which is preliminary data.</text>
</comment>
<keyword evidence="3" id="KW-1185">Reference proteome</keyword>
<reference evidence="2 3" key="1">
    <citation type="submission" date="2016-01" db="EMBL/GenBank/DDBJ databases">
        <title>Whole genome sequencing of Myroides marinus L41.</title>
        <authorList>
            <person name="Hong K.W."/>
        </authorList>
    </citation>
    <scope>NUCLEOTIDE SEQUENCE [LARGE SCALE GENOMIC DNA]</scope>
    <source>
        <strain evidence="2 3">L41</strain>
    </source>
</reference>
<sequence>MIEQKDIISIIRAIPTDGHHPYLALGGDMQQYIIKPLNSRQDKVSIQKEYLCSLFLSQWSLKTPSVYSCVLPHAFRGEDKRFAYSDYVFGSKSIDPQLELNQLFSFEGKIALRRIRSKEDLVRLALFDIWIENDDRRASNTNILMKIEEDCFDFYAIDHAFTFASMDFVLLDSAYVSFSDNDSILYSDLGQSITKSLVINELWLENLREYFYLCTTKVREQFDDIQDCLPDFYKLTIEEKEKLYSFLFAEERLKEVFSTLCFILNDIRK</sequence>
<name>A0A163WR83_9FLAO</name>
<gene>
    <name evidence="2" type="ORF">AV926_15010</name>
</gene>
<evidence type="ECO:0000259" key="1">
    <source>
        <dbReference type="Pfam" id="PF20613"/>
    </source>
</evidence>